<keyword evidence="2" id="KW-1185">Reference proteome</keyword>
<accession>A0A251QYZ6</accession>
<reference evidence="1 2" key="1">
    <citation type="journal article" date="2013" name="Nat. Genet.">
        <title>The high-quality draft genome of peach (Prunus persica) identifies unique patterns of genetic diversity, domestication and genome evolution.</title>
        <authorList>
            <consortium name="International Peach Genome Initiative"/>
            <person name="Verde I."/>
            <person name="Abbott A.G."/>
            <person name="Scalabrin S."/>
            <person name="Jung S."/>
            <person name="Shu S."/>
            <person name="Marroni F."/>
            <person name="Zhebentyayeva T."/>
            <person name="Dettori M.T."/>
            <person name="Grimwood J."/>
            <person name="Cattonaro F."/>
            <person name="Zuccolo A."/>
            <person name="Rossini L."/>
            <person name="Jenkins J."/>
            <person name="Vendramin E."/>
            <person name="Meisel L.A."/>
            <person name="Decroocq V."/>
            <person name="Sosinski B."/>
            <person name="Prochnik S."/>
            <person name="Mitros T."/>
            <person name="Policriti A."/>
            <person name="Cipriani G."/>
            <person name="Dondini L."/>
            <person name="Ficklin S."/>
            <person name="Goodstein D.M."/>
            <person name="Xuan P."/>
            <person name="Del Fabbro C."/>
            <person name="Aramini V."/>
            <person name="Copetti D."/>
            <person name="Gonzalez S."/>
            <person name="Horner D.S."/>
            <person name="Falchi R."/>
            <person name="Lucas S."/>
            <person name="Mica E."/>
            <person name="Maldonado J."/>
            <person name="Lazzari B."/>
            <person name="Bielenberg D."/>
            <person name="Pirona R."/>
            <person name="Miculan M."/>
            <person name="Barakat A."/>
            <person name="Testolin R."/>
            <person name="Stella A."/>
            <person name="Tartarini S."/>
            <person name="Tonutti P."/>
            <person name="Arus P."/>
            <person name="Orellana A."/>
            <person name="Wells C."/>
            <person name="Main D."/>
            <person name="Vizzotto G."/>
            <person name="Silva H."/>
            <person name="Salamini F."/>
            <person name="Schmutz J."/>
            <person name="Morgante M."/>
            <person name="Rokhsar D.S."/>
        </authorList>
    </citation>
    <scope>NUCLEOTIDE SEQUENCE [LARGE SCALE GENOMIC DNA]</scope>
    <source>
        <strain evidence="2">cv. Nemared</strain>
    </source>
</reference>
<gene>
    <name evidence="1" type="ORF">PRUPE_1G178900</name>
</gene>
<dbReference type="AlphaFoldDB" id="A0A251QYZ6"/>
<dbReference type="EMBL" id="CM007651">
    <property type="protein sequence ID" value="ONI29069.1"/>
    <property type="molecule type" value="Genomic_DNA"/>
</dbReference>
<organism evidence="1 2">
    <name type="scientific">Prunus persica</name>
    <name type="common">Peach</name>
    <name type="synonym">Amygdalus persica</name>
    <dbReference type="NCBI Taxonomy" id="3760"/>
    <lineage>
        <taxon>Eukaryota</taxon>
        <taxon>Viridiplantae</taxon>
        <taxon>Streptophyta</taxon>
        <taxon>Embryophyta</taxon>
        <taxon>Tracheophyta</taxon>
        <taxon>Spermatophyta</taxon>
        <taxon>Magnoliopsida</taxon>
        <taxon>eudicotyledons</taxon>
        <taxon>Gunneridae</taxon>
        <taxon>Pentapetalae</taxon>
        <taxon>rosids</taxon>
        <taxon>fabids</taxon>
        <taxon>Rosales</taxon>
        <taxon>Rosaceae</taxon>
        <taxon>Amygdaloideae</taxon>
        <taxon>Amygdaleae</taxon>
        <taxon>Prunus</taxon>
    </lineage>
</organism>
<protein>
    <submittedName>
        <fullName evidence="1">Uncharacterized protein</fullName>
    </submittedName>
</protein>
<evidence type="ECO:0000313" key="1">
    <source>
        <dbReference type="EMBL" id="ONI29069.1"/>
    </source>
</evidence>
<sequence length="66" mass="7490">MLASHREISKGNLLEIEKSLAELSSQQLQLVDLKKSLIEELCLIHDACNHPRSHNCSVHQSERSKL</sequence>
<evidence type="ECO:0000313" key="2">
    <source>
        <dbReference type="Proteomes" id="UP000006882"/>
    </source>
</evidence>
<dbReference type="Proteomes" id="UP000006882">
    <property type="component" value="Chromosome G1"/>
</dbReference>
<proteinExistence type="predicted"/>
<name>A0A251QYZ6_PRUPE</name>
<dbReference type="Gramene" id="ONI29069">
    <property type="protein sequence ID" value="ONI29069"/>
    <property type="gene ID" value="PRUPE_1G178900"/>
</dbReference>